<evidence type="ECO:0000313" key="2">
    <source>
        <dbReference type="Proteomes" id="UP000094455"/>
    </source>
</evidence>
<accession>A0A1E3NDN3</accession>
<reference evidence="1 2" key="1">
    <citation type="journal article" date="2016" name="Proc. Natl. Acad. Sci. U.S.A.">
        <title>Comparative genomics of biotechnologically important yeasts.</title>
        <authorList>
            <person name="Riley R."/>
            <person name="Haridas S."/>
            <person name="Wolfe K.H."/>
            <person name="Lopes M.R."/>
            <person name="Hittinger C.T."/>
            <person name="Goeker M."/>
            <person name="Salamov A.A."/>
            <person name="Wisecaver J.H."/>
            <person name="Long T.M."/>
            <person name="Calvey C.H."/>
            <person name="Aerts A.L."/>
            <person name="Barry K.W."/>
            <person name="Choi C."/>
            <person name="Clum A."/>
            <person name="Coughlan A.Y."/>
            <person name="Deshpande S."/>
            <person name="Douglass A.P."/>
            <person name="Hanson S.J."/>
            <person name="Klenk H.-P."/>
            <person name="LaButti K.M."/>
            <person name="Lapidus A."/>
            <person name="Lindquist E.A."/>
            <person name="Lipzen A.M."/>
            <person name="Meier-Kolthoff J.P."/>
            <person name="Ohm R.A."/>
            <person name="Otillar R.P."/>
            <person name="Pangilinan J.L."/>
            <person name="Peng Y."/>
            <person name="Rokas A."/>
            <person name="Rosa C.A."/>
            <person name="Scheuner C."/>
            <person name="Sibirny A.A."/>
            <person name="Slot J.C."/>
            <person name="Stielow J.B."/>
            <person name="Sun H."/>
            <person name="Kurtzman C.P."/>
            <person name="Blackwell M."/>
            <person name="Grigoriev I.V."/>
            <person name="Jeffries T.W."/>
        </authorList>
    </citation>
    <scope>NUCLEOTIDE SEQUENCE [LARGE SCALE GENOMIC DNA]</scope>
    <source>
        <strain evidence="1 2">NRRL Y-2026</strain>
    </source>
</reference>
<dbReference type="EMBL" id="KV454008">
    <property type="protein sequence ID" value="ODQ44224.1"/>
    <property type="molecule type" value="Genomic_DNA"/>
</dbReference>
<dbReference type="AlphaFoldDB" id="A0A1E3NDN3"/>
<dbReference type="RefSeq" id="XP_019015337.1">
    <property type="nucleotide sequence ID" value="XM_019162013.1"/>
</dbReference>
<dbReference type="GeneID" id="30178700"/>
<name>A0A1E3NDN3_9ASCO</name>
<evidence type="ECO:0000313" key="1">
    <source>
        <dbReference type="EMBL" id="ODQ44224.1"/>
    </source>
</evidence>
<keyword evidence="2" id="KW-1185">Reference proteome</keyword>
<dbReference type="Proteomes" id="UP000094455">
    <property type="component" value="Unassembled WGS sequence"/>
</dbReference>
<proteinExistence type="predicted"/>
<protein>
    <submittedName>
        <fullName evidence="1">Uncharacterized protein</fullName>
    </submittedName>
</protein>
<organism evidence="1 2">
    <name type="scientific">Pichia membranifaciens NRRL Y-2026</name>
    <dbReference type="NCBI Taxonomy" id="763406"/>
    <lineage>
        <taxon>Eukaryota</taxon>
        <taxon>Fungi</taxon>
        <taxon>Dikarya</taxon>
        <taxon>Ascomycota</taxon>
        <taxon>Saccharomycotina</taxon>
        <taxon>Pichiomycetes</taxon>
        <taxon>Pichiales</taxon>
        <taxon>Pichiaceae</taxon>
        <taxon>Pichia</taxon>
    </lineage>
</organism>
<gene>
    <name evidence="1" type="ORF">PICMEDRAFT_18475</name>
</gene>
<sequence>MPISPDATINWLGILTEENRFGGFLFKLLRCCAYALWIKLSYMQVGECNAQVCKKKHCNAAAQAAAVFFFVYVCARSAGKYS</sequence>